<evidence type="ECO:0000256" key="1">
    <source>
        <dbReference type="SAM" id="SignalP"/>
    </source>
</evidence>
<proteinExistence type="predicted"/>
<dbReference type="EMBL" id="CAJHNH020001718">
    <property type="protein sequence ID" value="CAG5124184.1"/>
    <property type="molecule type" value="Genomic_DNA"/>
</dbReference>
<protein>
    <submittedName>
        <fullName evidence="2">Uncharacterized protein</fullName>
    </submittedName>
</protein>
<dbReference type="OrthoDB" id="10259572at2759"/>
<keyword evidence="1" id="KW-0732">Signal</keyword>
<feature type="signal peptide" evidence="1">
    <location>
        <begin position="1"/>
        <end position="20"/>
    </location>
</feature>
<feature type="non-terminal residue" evidence="2">
    <location>
        <position position="1"/>
    </location>
</feature>
<feature type="chain" id="PRO_5035851673" evidence="1">
    <location>
        <begin position="21"/>
        <end position="784"/>
    </location>
</feature>
<dbReference type="AlphaFoldDB" id="A0A8S3Z3Z5"/>
<keyword evidence="3" id="KW-1185">Reference proteome</keyword>
<sequence length="784" mass="87317">MSRLMYLFIFISFLHNISEGNVRFVCPAPTSSRSDYTSGTCDLDDQLSGSDITLLHPGLFTIIFEETSFQPSSPFRVSLLEKTSEVSNTSNLTLTSVFVSEIWRSCLLLDHIPHNNHAVITPKCYQKGNEFPLGVCNESTYHITVKVPDIVCEDCVLMLQQVVTPPDLQICDMTSQNGTINDTSCITYTSCARVRLRPTIQGSRKNMSHCSHYLGNLPGDWPYRPEDVYQTDHEAILSFDLLHNDLSIELSSGLNLGPVERVEIYHNLTQIWNVTVTTKDILNSAGAVKVTWRNISKIYHNTLKDGELVLNIVGSEKSQAANITYSTQHFSEGKLGAFHDLYSETGWLMSHKFLSPHSEDPAAVQPSGQCVPAAIYYMALLQSVHVTSYGILGMTVLENRAYITAVLHVDQQNIQLIRIKGPDLVAIPMIEIRVPDSFDGVLQASFDITEQIPYINTVQFLKVVEVETDKEDAVLVGDLEEGMYTVLRDDTGKIHGMGAFQFTRGQWIKVQIVVNKLLPTIQSAFLHGPERELADLSEEAVRCSKTFCCLEGIVHEVSSELLLHLMRGHVIAQVSVAESTVTGEVLVSPLRYCHLMDGSCGATFHQFSLNGLGIEEHTGSYEETNSSVWASTEAYVLDRSNVLHYCVQVDNLNMNGKLFTAGLVKAGRKIDSLLFQSLEEFSPHYIACNHIPLADNHPLVDSLAHKSPSWLHFVISKDSEKFSSQDLPLIVRGECIISKIHEVGKSKDYWSHSSAPLPDIYAVVSDQLRFSFGTNTSLYLMASK</sequence>
<evidence type="ECO:0000313" key="2">
    <source>
        <dbReference type="EMBL" id="CAG5124184.1"/>
    </source>
</evidence>
<gene>
    <name evidence="2" type="ORF">CUNI_LOCUS9742</name>
</gene>
<comment type="caution">
    <text evidence="2">The sequence shown here is derived from an EMBL/GenBank/DDBJ whole genome shotgun (WGS) entry which is preliminary data.</text>
</comment>
<organism evidence="2 3">
    <name type="scientific">Candidula unifasciata</name>
    <dbReference type="NCBI Taxonomy" id="100452"/>
    <lineage>
        <taxon>Eukaryota</taxon>
        <taxon>Metazoa</taxon>
        <taxon>Spiralia</taxon>
        <taxon>Lophotrochozoa</taxon>
        <taxon>Mollusca</taxon>
        <taxon>Gastropoda</taxon>
        <taxon>Heterobranchia</taxon>
        <taxon>Euthyneura</taxon>
        <taxon>Panpulmonata</taxon>
        <taxon>Eupulmonata</taxon>
        <taxon>Stylommatophora</taxon>
        <taxon>Helicina</taxon>
        <taxon>Helicoidea</taxon>
        <taxon>Geomitridae</taxon>
        <taxon>Candidula</taxon>
    </lineage>
</organism>
<evidence type="ECO:0000313" key="3">
    <source>
        <dbReference type="Proteomes" id="UP000678393"/>
    </source>
</evidence>
<name>A0A8S3Z3Z5_9EUPU</name>
<reference evidence="2" key="1">
    <citation type="submission" date="2021-04" db="EMBL/GenBank/DDBJ databases">
        <authorList>
            <consortium name="Molecular Ecology Group"/>
        </authorList>
    </citation>
    <scope>NUCLEOTIDE SEQUENCE</scope>
</reference>
<dbReference type="Proteomes" id="UP000678393">
    <property type="component" value="Unassembled WGS sequence"/>
</dbReference>
<accession>A0A8S3Z3Z5</accession>